<keyword evidence="1" id="KW-1133">Transmembrane helix</keyword>
<sequence>MDGLLFTILIILGFYIGFAIYRYRFKRQTPRQILREINKKYAKTE</sequence>
<feature type="transmembrane region" description="Helical" evidence="1">
    <location>
        <begin position="6"/>
        <end position="25"/>
    </location>
</feature>
<keyword evidence="1" id="KW-0812">Transmembrane</keyword>
<dbReference type="STRING" id="100053.GCA_002009845_02918"/>
<dbReference type="Proteomes" id="UP000018747">
    <property type="component" value="Unassembled WGS sequence"/>
</dbReference>
<dbReference type="EMBL" id="AHMT02000032">
    <property type="protein sequence ID" value="EQA62431.1"/>
    <property type="molecule type" value="Genomic_DNA"/>
</dbReference>
<accession>V6HY39</accession>
<name>V6HY39_9LEPT</name>
<gene>
    <name evidence="2" type="ORF">LEP1GSC062_4261</name>
</gene>
<comment type="caution">
    <text evidence="2">The sequence shown here is derived from an EMBL/GenBank/DDBJ whole genome shotgun (WGS) entry which is preliminary data.</text>
</comment>
<reference evidence="2" key="1">
    <citation type="submission" date="2013-05" db="EMBL/GenBank/DDBJ databases">
        <authorList>
            <person name="Harkins D.M."/>
            <person name="Durkin A.S."/>
            <person name="Brinkac L.M."/>
            <person name="Haft D.H."/>
            <person name="Selengut J.D."/>
            <person name="Sanka R."/>
            <person name="DePew J."/>
            <person name="Purushe J."/>
            <person name="Hartskeerl R.A."/>
            <person name="Ahmed A."/>
            <person name="van der Linden H."/>
            <person name="Goris M.G.A."/>
            <person name="Vinetz J.M."/>
            <person name="Sutton G.G."/>
            <person name="Nierman W.C."/>
            <person name="Fouts D.E."/>
        </authorList>
    </citation>
    <scope>NUCLEOTIDE SEQUENCE [LARGE SCALE GENOMIC DNA]</scope>
    <source>
        <strain evidence="2">L 60</strain>
    </source>
</reference>
<evidence type="ECO:0000313" key="3">
    <source>
        <dbReference type="Proteomes" id="UP000018747"/>
    </source>
</evidence>
<keyword evidence="3" id="KW-1185">Reference proteome</keyword>
<evidence type="ECO:0000313" key="2">
    <source>
        <dbReference type="EMBL" id="EQA62431.1"/>
    </source>
</evidence>
<proteinExistence type="predicted"/>
<dbReference type="AlphaFoldDB" id="V6HY39"/>
<evidence type="ECO:0000256" key="1">
    <source>
        <dbReference type="SAM" id="Phobius"/>
    </source>
</evidence>
<organism evidence="2 3">
    <name type="scientific">Leptospira alexanderi serovar Manhao 3 str. L 60</name>
    <dbReference type="NCBI Taxonomy" id="1049759"/>
    <lineage>
        <taxon>Bacteria</taxon>
        <taxon>Pseudomonadati</taxon>
        <taxon>Spirochaetota</taxon>
        <taxon>Spirochaetia</taxon>
        <taxon>Leptospirales</taxon>
        <taxon>Leptospiraceae</taxon>
        <taxon>Leptospira</taxon>
    </lineage>
</organism>
<keyword evidence="1" id="KW-0472">Membrane</keyword>
<protein>
    <submittedName>
        <fullName evidence="2">Uncharacterized protein</fullName>
    </submittedName>
</protein>